<evidence type="ECO:0000259" key="1">
    <source>
        <dbReference type="Pfam" id="PF04536"/>
    </source>
</evidence>
<keyword evidence="3" id="KW-1185">Reference proteome</keyword>
<feature type="domain" description="TPM" evidence="1">
    <location>
        <begin position="4"/>
        <end position="119"/>
    </location>
</feature>
<evidence type="ECO:0000313" key="3">
    <source>
        <dbReference type="Proteomes" id="UP000237662"/>
    </source>
</evidence>
<protein>
    <submittedName>
        <fullName evidence="2">TLP18.3/Psb32/MOLO-1 phosphatase superfamily protein</fullName>
    </submittedName>
</protein>
<dbReference type="Proteomes" id="UP000237662">
    <property type="component" value="Unassembled WGS sequence"/>
</dbReference>
<dbReference type="InterPro" id="IPR007621">
    <property type="entry name" value="TPM_dom"/>
</dbReference>
<evidence type="ECO:0000313" key="2">
    <source>
        <dbReference type="EMBL" id="PPK87440.1"/>
    </source>
</evidence>
<accession>A0A2S6I7G4</accession>
<sequence length="143" mass="16578">MVRFFNKEEENRIVTAIREAELATSGEIRVHVEVGARKPALEVAKRIFHELGMDDTEDRNGVLILLAVDRREFAILGDEGINKVVPKDFWDDERDLMQQHFRQGDFATGIELAVQQIGRNLKQYFPYQSDDVNELPDEISYNR</sequence>
<comment type="caution">
    <text evidence="2">The sequence shown here is derived from an EMBL/GenBank/DDBJ whole genome shotgun (WGS) entry which is preliminary data.</text>
</comment>
<dbReference type="PANTHER" id="PTHR30373">
    <property type="entry name" value="UPF0603 PROTEIN YGCG"/>
    <property type="match status" value="1"/>
</dbReference>
<reference evidence="2 3" key="1">
    <citation type="submission" date="2018-02" db="EMBL/GenBank/DDBJ databases">
        <title>Genomic Encyclopedia of Archaeal and Bacterial Type Strains, Phase II (KMG-II): from individual species to whole genera.</title>
        <authorList>
            <person name="Goeker M."/>
        </authorList>
    </citation>
    <scope>NUCLEOTIDE SEQUENCE [LARGE SCALE GENOMIC DNA]</scope>
    <source>
        <strain evidence="2 3">DSM 29526</strain>
    </source>
</reference>
<dbReference type="PANTHER" id="PTHR30373:SF8">
    <property type="entry name" value="BLL7265 PROTEIN"/>
    <property type="match status" value="1"/>
</dbReference>
<proteinExistence type="predicted"/>
<organism evidence="2 3">
    <name type="scientific">Neolewinella xylanilytica</name>
    <dbReference type="NCBI Taxonomy" id="1514080"/>
    <lineage>
        <taxon>Bacteria</taxon>
        <taxon>Pseudomonadati</taxon>
        <taxon>Bacteroidota</taxon>
        <taxon>Saprospiria</taxon>
        <taxon>Saprospirales</taxon>
        <taxon>Lewinellaceae</taxon>
        <taxon>Neolewinella</taxon>
    </lineage>
</organism>
<gene>
    <name evidence="2" type="ORF">CLV84_0381</name>
</gene>
<dbReference type="OrthoDB" id="9786161at2"/>
<dbReference type="Gene3D" id="3.10.310.50">
    <property type="match status" value="1"/>
</dbReference>
<dbReference type="EMBL" id="PTJC01000005">
    <property type="protein sequence ID" value="PPK87440.1"/>
    <property type="molecule type" value="Genomic_DNA"/>
</dbReference>
<name>A0A2S6I7G4_9BACT</name>
<dbReference type="AlphaFoldDB" id="A0A2S6I7G4"/>
<dbReference type="Pfam" id="PF04536">
    <property type="entry name" value="TPM_phosphatase"/>
    <property type="match status" value="1"/>
</dbReference>
<dbReference type="RefSeq" id="WP_104418042.1">
    <property type="nucleotide sequence ID" value="NZ_PTJC01000005.1"/>
</dbReference>